<evidence type="ECO:0000256" key="1">
    <source>
        <dbReference type="SAM" id="Phobius"/>
    </source>
</evidence>
<dbReference type="AlphaFoldDB" id="A0A8T5GGY6"/>
<organism evidence="2 3">
    <name type="scientific">Candidatus Iainarchaeum sp</name>
    <dbReference type="NCBI Taxonomy" id="3101447"/>
    <lineage>
        <taxon>Archaea</taxon>
        <taxon>Candidatus Iainarchaeota</taxon>
        <taxon>Candidatus Iainarchaeia</taxon>
        <taxon>Candidatus Iainarchaeales</taxon>
        <taxon>Candidatus Iainarchaeaceae</taxon>
        <taxon>Candidatus Iainarchaeum</taxon>
    </lineage>
</organism>
<comment type="caution">
    <text evidence="2">The sequence shown here is derived from an EMBL/GenBank/DDBJ whole genome shotgun (WGS) entry which is preliminary data.</text>
</comment>
<accession>A0A8T5GGY6</accession>
<protein>
    <submittedName>
        <fullName evidence="2">Uncharacterized protein</fullName>
    </submittedName>
</protein>
<keyword evidence="1" id="KW-1133">Transmembrane helix</keyword>
<gene>
    <name evidence="2" type="ORF">HON47_04280</name>
</gene>
<evidence type="ECO:0000313" key="3">
    <source>
        <dbReference type="Proteomes" id="UP000722459"/>
    </source>
</evidence>
<reference evidence="2" key="1">
    <citation type="journal article" date="2021" name="ISME J.">
        <title>Mercury methylation by metabolically versatile and cosmopolitan marine bacteria.</title>
        <authorList>
            <person name="Lin H."/>
            <person name="Ascher D.B."/>
            <person name="Myung Y."/>
            <person name="Lamborg C.H."/>
            <person name="Hallam S.J."/>
            <person name="Gionfriddo C.M."/>
            <person name="Holt K.E."/>
            <person name="Moreau J.W."/>
        </authorList>
    </citation>
    <scope>NUCLEOTIDE SEQUENCE</scope>
    <source>
        <strain evidence="2">SI075_bin30</strain>
    </source>
</reference>
<keyword evidence="1" id="KW-0472">Membrane</keyword>
<dbReference type="EMBL" id="JABJNZ010000057">
    <property type="protein sequence ID" value="MBT4870766.1"/>
    <property type="molecule type" value="Genomic_DNA"/>
</dbReference>
<feature type="transmembrane region" description="Helical" evidence="1">
    <location>
        <begin position="12"/>
        <end position="32"/>
    </location>
</feature>
<evidence type="ECO:0000313" key="2">
    <source>
        <dbReference type="EMBL" id="MBT4870766.1"/>
    </source>
</evidence>
<proteinExistence type="predicted"/>
<dbReference type="Proteomes" id="UP000722459">
    <property type="component" value="Unassembled WGS sequence"/>
</dbReference>
<name>A0A8T5GGY6_9ARCH</name>
<keyword evidence="1" id="KW-0812">Transmembrane</keyword>
<sequence>MITTSKGLIFSMDALVAFIIVLSMLLIFVLTINNNGNNLTQNVGHFFLEEKVMLIADSLVKNHNEENNLLGSATIDLEKKRVKSNELNLANFNNLKSIKQDDFFIKSVSYKTNFKKEKWIIENKIGECLIVKRFALIDGVKGIIFVEGCK</sequence>